<evidence type="ECO:0000313" key="3">
    <source>
        <dbReference type="EMBL" id="CAD7607014.1"/>
    </source>
</evidence>
<dbReference type="EMBL" id="OE845274">
    <property type="protein sequence ID" value="CAD7607014.1"/>
    <property type="molecule type" value="Genomic_DNA"/>
</dbReference>
<evidence type="ECO:0000256" key="1">
    <source>
        <dbReference type="SAM" id="MobiDB-lite"/>
    </source>
</evidence>
<name>A0A7R9PQS2_TIMGE</name>
<reference evidence="3" key="1">
    <citation type="submission" date="2020-11" db="EMBL/GenBank/DDBJ databases">
        <authorList>
            <person name="Tran Van P."/>
        </authorList>
    </citation>
    <scope>NUCLEOTIDE SEQUENCE</scope>
</reference>
<feature type="region of interest" description="Disordered" evidence="1">
    <location>
        <begin position="246"/>
        <end position="280"/>
    </location>
</feature>
<feature type="transmembrane region" description="Helical" evidence="2">
    <location>
        <begin position="319"/>
        <end position="343"/>
    </location>
</feature>
<sequence>MPTILSRAVIKGSAAHPTSPNEVITNNWPIPEGDRIYSTVGALSITPTSHLSHEQQAGDPGNVVNRLRKTPWDTFWVPSESNPADHPSRQILDQLLRTEGPTAARFNPHRRLLSPPLAVPPGTFHSFRTRREYKSGGVAGLGTQSEADTLQSSGTVLPNPVGHSLPDPSQGRINEKRRKRPKHQLSQLPLRSKHFEDVFSTCASNEVVSTTYTTRSPPRGNPSPPRGTKLRAAVVKPLNLASGIPEVGNSGGTADAAKASPTGALRKNQQGNAEKNIIKKRRGPCQSLRARIRRPSLSRGMPLSVRLASYNPTCLQFCLSFYALEISLREVLVACVAAAIVILRRQKKRKRRVNLSSATGANLLATNTSHQYVKCVDIYPQPEPDILLAIGQANGKVVLTTFGPTAFDTLGLAGKELGW</sequence>
<evidence type="ECO:0000256" key="2">
    <source>
        <dbReference type="SAM" id="Phobius"/>
    </source>
</evidence>
<keyword evidence="2" id="KW-0812">Transmembrane</keyword>
<gene>
    <name evidence="3" type="ORF">TGEB3V08_LOCUS10075</name>
</gene>
<proteinExistence type="predicted"/>
<feature type="region of interest" description="Disordered" evidence="1">
    <location>
        <begin position="210"/>
        <end position="229"/>
    </location>
</feature>
<dbReference type="Pfam" id="PF21720">
    <property type="entry name" value="MIOS_WD40"/>
    <property type="match status" value="1"/>
</dbReference>
<feature type="region of interest" description="Disordered" evidence="1">
    <location>
        <begin position="150"/>
        <end position="188"/>
    </location>
</feature>
<dbReference type="AlphaFoldDB" id="A0A7R9PQS2"/>
<keyword evidence="2" id="KW-1133">Transmembrane helix</keyword>
<accession>A0A7R9PQS2</accession>
<keyword evidence="2" id="KW-0472">Membrane</keyword>
<protein>
    <submittedName>
        <fullName evidence="3">Uncharacterized protein</fullName>
    </submittedName>
</protein>
<organism evidence="3">
    <name type="scientific">Timema genevievae</name>
    <name type="common">Walking stick</name>
    <dbReference type="NCBI Taxonomy" id="629358"/>
    <lineage>
        <taxon>Eukaryota</taxon>
        <taxon>Metazoa</taxon>
        <taxon>Ecdysozoa</taxon>
        <taxon>Arthropoda</taxon>
        <taxon>Hexapoda</taxon>
        <taxon>Insecta</taxon>
        <taxon>Pterygota</taxon>
        <taxon>Neoptera</taxon>
        <taxon>Polyneoptera</taxon>
        <taxon>Phasmatodea</taxon>
        <taxon>Timematodea</taxon>
        <taxon>Timematoidea</taxon>
        <taxon>Timematidae</taxon>
        <taxon>Timema</taxon>
    </lineage>
</organism>